<feature type="domain" description="Retrovirus-related Pol polyprotein from transposon TNT 1-94-like beta-barrel" evidence="2">
    <location>
        <begin position="49"/>
        <end position="119"/>
    </location>
</feature>
<sequence>MLFMMVRILVKRALFTFPVAAKSSKLGDTPVVVKSRFSAATSPKATNKIVDSECSKHMNGNLKLLRNFIEKFMGTVHFGNDNFATITGYGDHVQVNLTICDVYYVEGLGYDLFLVGQFCDGDLEVAFHSNTCYVQNLEGEDLLIGSRDSNLYTITISKMVASSPVCLMSQATLTKLCAYKVKHELIKGRKPNVQYFHLFGSFCYPINDRDNLGKMKPKSNIGPGLNCLNFQDSLEDVNEIPSHKDLDNLFVIIEDHDAPKIVTSLEEPVTQEPITSVFANNFDEQIQEDGTQFDRNTFMNSFGTPEYEEAESSSTIRTRQTCMSSTSNIASLIDRLRIIQLNKFAKLIKDNFEMPMMGDMKFFLGLQACLTEKHLKEVKSIFHYLRHSINMGLWYLKDFGFELISYSDADHTGCHDDCKSTSGGNQFLGDKLVNWSSKKQDCTALSNAKAKYVSLSACCAQVIWMRMQLLDYGYCYTKIPMYCDSKNVIAISCNLVQYSRTKHINIRYHFIKEHVEHGTLKLYFVRMKYQLADLFTKALPKERFEYLVHRIVFIMAQQQVIPTDELVTTKYQIVGRCNNYAMLQNIPCSKECKIVGTLHENRLGSLDQDLTERDSSILWKLILLFSNLKVMVPLSNLITALAVVKNGVPNMKSLFSSSFISRITKSTGYTNPATSTNAYSAIPKGDGVPSHLSNYYLFWSSAGCEFLKKSEHFCHSVVDLFVLFEDRVFEPLHSFGVYCDIISYPSLESGSKFLGLKVWIGIPALMVIEGKVLNDFSRFVGVLIMEFAAGGAVNFVLKMKGDMIIIFFNFKPMIECHDEGLFGSFPVERIEQGNE</sequence>
<dbReference type="PANTHER" id="PTHR11439:SF495">
    <property type="entry name" value="REVERSE TRANSCRIPTASE, RNA-DEPENDENT DNA POLYMERASE-RELATED"/>
    <property type="match status" value="1"/>
</dbReference>
<name>A0A699GLE0_TANCI</name>
<organism evidence="3">
    <name type="scientific">Tanacetum cinerariifolium</name>
    <name type="common">Dalmatian daisy</name>
    <name type="synonym">Chrysanthemum cinerariifolium</name>
    <dbReference type="NCBI Taxonomy" id="118510"/>
    <lineage>
        <taxon>Eukaryota</taxon>
        <taxon>Viridiplantae</taxon>
        <taxon>Streptophyta</taxon>
        <taxon>Embryophyta</taxon>
        <taxon>Tracheophyta</taxon>
        <taxon>Spermatophyta</taxon>
        <taxon>Magnoliopsida</taxon>
        <taxon>eudicotyledons</taxon>
        <taxon>Gunneridae</taxon>
        <taxon>Pentapetalae</taxon>
        <taxon>asterids</taxon>
        <taxon>campanulids</taxon>
        <taxon>Asterales</taxon>
        <taxon>Asteraceae</taxon>
        <taxon>Asteroideae</taxon>
        <taxon>Anthemideae</taxon>
        <taxon>Anthemidinae</taxon>
        <taxon>Tanacetum</taxon>
    </lineage>
</organism>
<keyword evidence="1" id="KW-0732">Signal</keyword>
<evidence type="ECO:0000259" key="2">
    <source>
        <dbReference type="Pfam" id="PF22936"/>
    </source>
</evidence>
<dbReference type="PANTHER" id="PTHR11439">
    <property type="entry name" value="GAG-POL-RELATED RETROTRANSPOSON"/>
    <property type="match status" value="1"/>
</dbReference>
<gene>
    <name evidence="3" type="ORF">Tci_007474</name>
</gene>
<evidence type="ECO:0000256" key="1">
    <source>
        <dbReference type="SAM" id="SignalP"/>
    </source>
</evidence>
<dbReference type="CDD" id="cd09272">
    <property type="entry name" value="RNase_HI_RT_Ty1"/>
    <property type="match status" value="1"/>
</dbReference>
<protein>
    <submittedName>
        <fullName evidence="3">Copia protein</fullName>
    </submittedName>
</protein>
<dbReference type="AlphaFoldDB" id="A0A699GLE0"/>
<dbReference type="InterPro" id="IPR054722">
    <property type="entry name" value="PolX-like_BBD"/>
</dbReference>
<feature type="chain" id="PRO_5025620174" evidence="1">
    <location>
        <begin position="22"/>
        <end position="835"/>
    </location>
</feature>
<evidence type="ECO:0000313" key="3">
    <source>
        <dbReference type="EMBL" id="GEU35496.1"/>
    </source>
</evidence>
<dbReference type="EMBL" id="BKCJ010000697">
    <property type="protein sequence ID" value="GEU35496.1"/>
    <property type="molecule type" value="Genomic_DNA"/>
</dbReference>
<proteinExistence type="predicted"/>
<reference evidence="3" key="1">
    <citation type="journal article" date="2019" name="Sci. Rep.">
        <title>Draft genome of Tanacetum cinerariifolium, the natural source of mosquito coil.</title>
        <authorList>
            <person name="Yamashiro T."/>
            <person name="Shiraishi A."/>
            <person name="Satake H."/>
            <person name="Nakayama K."/>
        </authorList>
    </citation>
    <scope>NUCLEOTIDE SEQUENCE</scope>
</reference>
<accession>A0A699GLE0</accession>
<dbReference type="Pfam" id="PF22936">
    <property type="entry name" value="Pol_BBD"/>
    <property type="match status" value="1"/>
</dbReference>
<comment type="caution">
    <text evidence="3">The sequence shown here is derived from an EMBL/GenBank/DDBJ whole genome shotgun (WGS) entry which is preliminary data.</text>
</comment>
<feature type="signal peptide" evidence="1">
    <location>
        <begin position="1"/>
        <end position="21"/>
    </location>
</feature>